<dbReference type="EMBL" id="PVTF01000020">
    <property type="protein sequence ID" value="PRY32616.1"/>
    <property type="molecule type" value="Genomic_DNA"/>
</dbReference>
<dbReference type="AlphaFoldDB" id="A0A2T0SGS9"/>
<sequence length="292" mass="32931">MLGSFMAWLQDYVIHTGVLGIVEAVLGLLAFGALLSALLGSAAIKAGAIVTVLFVILALFILLVANKVEWRRRADVPRRVLRNYCDSLESRGQQWRTKSWVEEVDVQANGDVRQRISLSVVAECEQLDFVTLTTGPNWDWPDRNKPKVRLKVRSFEMSDEGGTRFDYMSDWLERSRLKVIVYLHEPASMGSEVSFVVDLEWPAKCVPLMRGYDPDDFVLQFGKPVEEVKCVVVLPPGFRVCFDKLGLTTADDFTLKSFPTRSGQVETTLVVHNAPANRKFGMRLDLRHEAQP</sequence>
<protein>
    <submittedName>
        <fullName evidence="2">Uncharacterized protein</fullName>
    </submittedName>
</protein>
<dbReference type="Proteomes" id="UP000239494">
    <property type="component" value="Unassembled WGS sequence"/>
</dbReference>
<reference evidence="2 3" key="1">
    <citation type="submission" date="2018-03" db="EMBL/GenBank/DDBJ databases">
        <title>Genomic Encyclopedia of Archaeal and Bacterial Type Strains, Phase II (KMG-II): from individual species to whole genera.</title>
        <authorList>
            <person name="Goeker M."/>
        </authorList>
    </citation>
    <scope>NUCLEOTIDE SEQUENCE [LARGE SCALE GENOMIC DNA]</scope>
    <source>
        <strain evidence="2 3">DSM 44720</strain>
    </source>
</reference>
<feature type="transmembrane region" description="Helical" evidence="1">
    <location>
        <begin position="42"/>
        <end position="65"/>
    </location>
</feature>
<name>A0A2T0SGS9_9PSEU</name>
<feature type="transmembrane region" description="Helical" evidence="1">
    <location>
        <begin position="12"/>
        <end position="36"/>
    </location>
</feature>
<evidence type="ECO:0000256" key="1">
    <source>
        <dbReference type="SAM" id="Phobius"/>
    </source>
</evidence>
<evidence type="ECO:0000313" key="2">
    <source>
        <dbReference type="EMBL" id="PRY32616.1"/>
    </source>
</evidence>
<gene>
    <name evidence="2" type="ORF">CLV43_12035</name>
</gene>
<keyword evidence="3" id="KW-1185">Reference proteome</keyword>
<keyword evidence="1" id="KW-0812">Transmembrane</keyword>
<organism evidence="2 3">
    <name type="scientific">Umezawaea tangerina</name>
    <dbReference type="NCBI Taxonomy" id="84725"/>
    <lineage>
        <taxon>Bacteria</taxon>
        <taxon>Bacillati</taxon>
        <taxon>Actinomycetota</taxon>
        <taxon>Actinomycetes</taxon>
        <taxon>Pseudonocardiales</taxon>
        <taxon>Pseudonocardiaceae</taxon>
        <taxon>Umezawaea</taxon>
    </lineage>
</organism>
<comment type="caution">
    <text evidence="2">The sequence shown here is derived from an EMBL/GenBank/DDBJ whole genome shotgun (WGS) entry which is preliminary data.</text>
</comment>
<keyword evidence="1" id="KW-0472">Membrane</keyword>
<keyword evidence="1" id="KW-1133">Transmembrane helix</keyword>
<proteinExistence type="predicted"/>
<evidence type="ECO:0000313" key="3">
    <source>
        <dbReference type="Proteomes" id="UP000239494"/>
    </source>
</evidence>
<accession>A0A2T0SGS9</accession>